<protein>
    <submittedName>
        <fullName evidence="1">Biotin carboxylase</fullName>
    </submittedName>
</protein>
<dbReference type="eggNOG" id="ENOG502Z7TD">
    <property type="taxonomic scope" value="Bacteria"/>
</dbReference>
<dbReference type="STRING" id="536019.Mesop_6575"/>
<dbReference type="SUPFAM" id="SSF56059">
    <property type="entry name" value="Glutathione synthetase ATP-binding domain-like"/>
    <property type="match status" value="1"/>
</dbReference>
<gene>
    <name evidence="1" type="ordered locus">Mesop_6575</name>
</gene>
<dbReference type="AlphaFoldDB" id="F7Y7M4"/>
<proteinExistence type="predicted"/>
<dbReference type="Proteomes" id="UP000001623">
    <property type="component" value="Chromosome"/>
</dbReference>
<organism evidence="1 2">
    <name type="scientific">Mesorhizobium opportunistum (strain LMG 24607 / HAMBI 3007 / WSM2075)</name>
    <dbReference type="NCBI Taxonomy" id="536019"/>
    <lineage>
        <taxon>Bacteria</taxon>
        <taxon>Pseudomonadati</taxon>
        <taxon>Pseudomonadota</taxon>
        <taxon>Alphaproteobacteria</taxon>
        <taxon>Hyphomicrobiales</taxon>
        <taxon>Phyllobacteriaceae</taxon>
        <taxon>Mesorhizobium</taxon>
    </lineage>
</organism>
<name>F7Y7M4_MESOW</name>
<dbReference type="InterPro" id="IPR021519">
    <property type="entry name" value="DUF3182"/>
</dbReference>
<accession>F7Y7M4</accession>
<sequence>MSDRDNRVHFDMLTEATGVVVAFRAPAGEPIRAHELSVIGTVARAIARLKGFSFREDVAGVTNKAGNHYFVPDDSLLAADAARLGIRGPEHLYGGVVPWHFVKTKAITHPLLDGSADRPNGWRSQFGEATCMAVLPGYTVFSRSDALRAAERLLRRGPVRLKPPLLSRGSGQVVATTFRDFERLMERFSSSDLEACGLVLETNIHAIITLSVGITRINEIEVGYHGTQTTTLDNKGQAVYGASHLNVLRGGWRALQNSDHPLTLELAVEQAQAYDAAMANYPGFFASRRKYDVGQGIDSSGIWRSGVLEASWRVGGSSSAELAAIELMNADPEIRTVRVSAVKQYGKDCRPPEAADIHFQGDDPEEGLITRYTVVLQAKRRLPGQSFSS</sequence>
<dbReference type="Pfam" id="PF11379">
    <property type="entry name" value="DUF3182"/>
    <property type="match status" value="1"/>
</dbReference>
<dbReference type="HOGENOM" id="CLU_749799_0_0_5"/>
<dbReference type="KEGG" id="mop:Mesop_6575"/>
<evidence type="ECO:0000313" key="2">
    <source>
        <dbReference type="Proteomes" id="UP000001623"/>
    </source>
</evidence>
<evidence type="ECO:0000313" key="1">
    <source>
        <dbReference type="EMBL" id="AEH90897.1"/>
    </source>
</evidence>
<dbReference type="RefSeq" id="WP_013897212.1">
    <property type="nucleotide sequence ID" value="NC_015675.1"/>
</dbReference>
<reference evidence="1 2" key="1">
    <citation type="submission" date="2010-10" db="EMBL/GenBank/DDBJ databases">
        <title>Complete sequence of Mesorhizobium opportunistum WSM2075.</title>
        <authorList>
            <consortium name="US DOE Joint Genome Institute"/>
            <person name="Lucas S."/>
            <person name="Copeland A."/>
            <person name="Lapidus A."/>
            <person name="Cheng J.-F."/>
            <person name="Bruce D."/>
            <person name="Goodwin L."/>
            <person name="Pitluck S."/>
            <person name="Chertkov O."/>
            <person name="Misra M."/>
            <person name="Detter J.C."/>
            <person name="Han C."/>
            <person name="Tapia R."/>
            <person name="Land M."/>
            <person name="Hauser L."/>
            <person name="Kyrpides N."/>
            <person name="Ovchinnikova G."/>
            <person name="Mavrommatis K.M."/>
            <person name="Tiwari R.P."/>
            <person name="Howieson J.G."/>
            <person name="O'Hara G.W."/>
            <person name="Nandasena K.G."/>
            <person name="Woyke T."/>
        </authorList>
    </citation>
    <scope>NUCLEOTIDE SEQUENCE [LARGE SCALE GENOMIC DNA]</scope>
    <source>
        <strain evidence="2">LMG 24607 / HAMBI 3007 / WSM2075</strain>
    </source>
</reference>
<dbReference type="EMBL" id="CP002279">
    <property type="protein sequence ID" value="AEH90897.1"/>
    <property type="molecule type" value="Genomic_DNA"/>
</dbReference>